<dbReference type="KEGG" id="psco:LY89DRAFT_724232"/>
<evidence type="ECO:0000313" key="2">
    <source>
        <dbReference type="EMBL" id="KUJ09853.1"/>
    </source>
</evidence>
<dbReference type="AlphaFoldDB" id="A0A132BC58"/>
<dbReference type="OrthoDB" id="3445303at2759"/>
<feature type="transmembrane region" description="Helical" evidence="1">
    <location>
        <begin position="62"/>
        <end position="80"/>
    </location>
</feature>
<feature type="transmembrane region" description="Helical" evidence="1">
    <location>
        <begin position="162"/>
        <end position="183"/>
    </location>
</feature>
<dbReference type="GeneID" id="28828606"/>
<feature type="transmembrane region" description="Helical" evidence="1">
    <location>
        <begin position="128"/>
        <end position="150"/>
    </location>
</feature>
<protein>
    <submittedName>
        <fullName evidence="2">Uncharacterized protein</fullName>
    </submittedName>
</protein>
<accession>A0A132BC58</accession>
<dbReference type="InParanoid" id="A0A132BC58"/>
<organism evidence="2 3">
    <name type="scientific">Mollisia scopiformis</name>
    <name type="common">Conifer needle endophyte fungus</name>
    <name type="synonym">Phialocephala scopiformis</name>
    <dbReference type="NCBI Taxonomy" id="149040"/>
    <lineage>
        <taxon>Eukaryota</taxon>
        <taxon>Fungi</taxon>
        <taxon>Dikarya</taxon>
        <taxon>Ascomycota</taxon>
        <taxon>Pezizomycotina</taxon>
        <taxon>Leotiomycetes</taxon>
        <taxon>Helotiales</taxon>
        <taxon>Mollisiaceae</taxon>
        <taxon>Mollisia</taxon>
    </lineage>
</organism>
<name>A0A132BC58_MOLSC</name>
<keyword evidence="1" id="KW-0472">Membrane</keyword>
<evidence type="ECO:0000256" key="1">
    <source>
        <dbReference type="SAM" id="Phobius"/>
    </source>
</evidence>
<feature type="transmembrane region" description="Helical" evidence="1">
    <location>
        <begin position="86"/>
        <end position="107"/>
    </location>
</feature>
<keyword evidence="1" id="KW-0812">Transmembrane</keyword>
<proteinExistence type="predicted"/>
<keyword evidence="3" id="KW-1185">Reference proteome</keyword>
<dbReference type="RefSeq" id="XP_018064208.1">
    <property type="nucleotide sequence ID" value="XM_018218880.1"/>
</dbReference>
<evidence type="ECO:0000313" key="3">
    <source>
        <dbReference type="Proteomes" id="UP000070700"/>
    </source>
</evidence>
<dbReference type="Proteomes" id="UP000070700">
    <property type="component" value="Unassembled WGS sequence"/>
</dbReference>
<gene>
    <name evidence="2" type="ORF">LY89DRAFT_724232</name>
</gene>
<sequence>MVFFFLSLRESGSRIEPDILPTSTSTSASLLPKAPPRWQDSEFQDYITNWDTSDKPALFRRVACMLALVLHLPINGISILSYGISFWLFMGIVISVLNLGGVGWALWKLDTMRGERVFYGKVFQRKHFDYVILGLVIVYGFFFGMFLFVRMRASDWAWFFRIGWPCTIAADIVCFISGWVATWRDVSLG</sequence>
<reference evidence="2 3" key="1">
    <citation type="submission" date="2015-10" db="EMBL/GenBank/DDBJ databases">
        <title>Full genome of DAOMC 229536 Phialocephala scopiformis, a fungal endophyte of spruce producing the potent anti-insectan compound rugulosin.</title>
        <authorList>
            <consortium name="DOE Joint Genome Institute"/>
            <person name="Walker A.K."/>
            <person name="Frasz S.L."/>
            <person name="Seifert K.A."/>
            <person name="Miller J.D."/>
            <person name="Mondo S.J."/>
            <person name="Labutti K."/>
            <person name="Lipzen A."/>
            <person name="Dockter R."/>
            <person name="Kennedy M."/>
            <person name="Grigoriev I.V."/>
            <person name="Spatafora J.W."/>
        </authorList>
    </citation>
    <scope>NUCLEOTIDE SEQUENCE [LARGE SCALE GENOMIC DNA]</scope>
    <source>
        <strain evidence="2 3">CBS 120377</strain>
    </source>
</reference>
<keyword evidence="1" id="KW-1133">Transmembrane helix</keyword>
<dbReference type="EMBL" id="KQ947431">
    <property type="protein sequence ID" value="KUJ09853.1"/>
    <property type="molecule type" value="Genomic_DNA"/>
</dbReference>